<gene>
    <name evidence="2" type="ORF">Sjap_005102</name>
</gene>
<evidence type="ECO:0000313" key="2">
    <source>
        <dbReference type="EMBL" id="KAK9145199.1"/>
    </source>
</evidence>
<organism evidence="2 3">
    <name type="scientific">Stephania japonica</name>
    <dbReference type="NCBI Taxonomy" id="461633"/>
    <lineage>
        <taxon>Eukaryota</taxon>
        <taxon>Viridiplantae</taxon>
        <taxon>Streptophyta</taxon>
        <taxon>Embryophyta</taxon>
        <taxon>Tracheophyta</taxon>
        <taxon>Spermatophyta</taxon>
        <taxon>Magnoliopsida</taxon>
        <taxon>Ranunculales</taxon>
        <taxon>Menispermaceae</taxon>
        <taxon>Menispermoideae</taxon>
        <taxon>Cissampelideae</taxon>
        <taxon>Stephania</taxon>
    </lineage>
</organism>
<evidence type="ECO:0000313" key="3">
    <source>
        <dbReference type="Proteomes" id="UP001417504"/>
    </source>
</evidence>
<reference evidence="2 3" key="1">
    <citation type="submission" date="2024-01" db="EMBL/GenBank/DDBJ databases">
        <title>Genome assemblies of Stephania.</title>
        <authorList>
            <person name="Yang L."/>
        </authorList>
    </citation>
    <scope>NUCLEOTIDE SEQUENCE [LARGE SCALE GENOMIC DNA]</scope>
    <source>
        <strain evidence="2">QJT</strain>
        <tissue evidence="2">Leaf</tissue>
    </source>
</reference>
<keyword evidence="1" id="KW-1133">Transmembrane helix</keyword>
<keyword evidence="1" id="KW-0472">Membrane</keyword>
<comment type="caution">
    <text evidence="2">The sequence shown here is derived from an EMBL/GenBank/DDBJ whole genome shotgun (WGS) entry which is preliminary data.</text>
</comment>
<keyword evidence="3" id="KW-1185">Reference proteome</keyword>
<evidence type="ECO:0000256" key="1">
    <source>
        <dbReference type="SAM" id="Phobius"/>
    </source>
</evidence>
<sequence length="287" mass="32555">MNGIVVSQTITVLVGCFGTTIRFLTVAKHLQPDACDACIFYTSCPCRFLLHPMACLLHPFVIITRLLFYLCLSPFYALKAVAKLCRKAADSWCQRHQRKAAPKSVDGALFEPKEDGCEVEDMMRECKHLISTSDQLELDGWALRKGVKELTKMICMDKRNLRAVHLIQLLRKTPPSPVSLKALLQNPHLPGSEDYVTNLLSPLVLAKITTLSIPSSMSQCIYDSLNDFWVVIPYIGKEGYYVHDLDKDSLILSGLVRTLTSWLMRNLSQKIFNLKCSWTKHLRSYMI</sequence>
<protein>
    <submittedName>
        <fullName evidence="2">Uncharacterized protein</fullName>
    </submittedName>
</protein>
<name>A0AAP0K4T8_9MAGN</name>
<dbReference type="Proteomes" id="UP001417504">
    <property type="component" value="Unassembled WGS sequence"/>
</dbReference>
<dbReference type="AlphaFoldDB" id="A0AAP0K4T8"/>
<accession>A0AAP0K4T8</accession>
<proteinExistence type="predicted"/>
<keyword evidence="1" id="KW-0812">Transmembrane</keyword>
<dbReference type="EMBL" id="JBBNAE010000002">
    <property type="protein sequence ID" value="KAK9145199.1"/>
    <property type="molecule type" value="Genomic_DNA"/>
</dbReference>
<feature type="transmembrane region" description="Helical" evidence="1">
    <location>
        <begin position="57"/>
        <end position="78"/>
    </location>
</feature>